<proteinExistence type="predicted"/>
<reference evidence="2" key="1">
    <citation type="journal article" date="2022" name="Mol. Ecol. Resour.">
        <title>The genomes of chicory, endive, great burdock and yacon provide insights into Asteraceae palaeo-polyploidization history and plant inulin production.</title>
        <authorList>
            <person name="Fan W."/>
            <person name="Wang S."/>
            <person name="Wang H."/>
            <person name="Wang A."/>
            <person name="Jiang F."/>
            <person name="Liu H."/>
            <person name="Zhao H."/>
            <person name="Xu D."/>
            <person name="Zhang Y."/>
        </authorList>
    </citation>
    <scope>NUCLEOTIDE SEQUENCE [LARGE SCALE GENOMIC DNA]</scope>
    <source>
        <strain evidence="2">cv. Yunnan</strain>
    </source>
</reference>
<gene>
    <name evidence="1" type="ORF">L1987_05510</name>
</gene>
<comment type="caution">
    <text evidence="1">The sequence shown here is derived from an EMBL/GenBank/DDBJ whole genome shotgun (WGS) entry which is preliminary data.</text>
</comment>
<name>A0ACB9JVQ4_9ASTR</name>
<sequence>MEEHIRVSTPSHEEADIMAAIATINASFSRSLEEFLLIQLVQLKYEFVVMKKERQRQGHYDKERALRVEVAKRRSSQRKHKKQFILIMLRL</sequence>
<protein>
    <submittedName>
        <fullName evidence="1">Uncharacterized protein</fullName>
    </submittedName>
</protein>
<dbReference type="Proteomes" id="UP001056120">
    <property type="component" value="Linkage Group LG02"/>
</dbReference>
<keyword evidence="2" id="KW-1185">Reference proteome</keyword>
<organism evidence="1 2">
    <name type="scientific">Smallanthus sonchifolius</name>
    <dbReference type="NCBI Taxonomy" id="185202"/>
    <lineage>
        <taxon>Eukaryota</taxon>
        <taxon>Viridiplantae</taxon>
        <taxon>Streptophyta</taxon>
        <taxon>Embryophyta</taxon>
        <taxon>Tracheophyta</taxon>
        <taxon>Spermatophyta</taxon>
        <taxon>Magnoliopsida</taxon>
        <taxon>eudicotyledons</taxon>
        <taxon>Gunneridae</taxon>
        <taxon>Pentapetalae</taxon>
        <taxon>asterids</taxon>
        <taxon>campanulids</taxon>
        <taxon>Asterales</taxon>
        <taxon>Asteraceae</taxon>
        <taxon>Asteroideae</taxon>
        <taxon>Heliantheae alliance</taxon>
        <taxon>Millerieae</taxon>
        <taxon>Smallanthus</taxon>
    </lineage>
</organism>
<dbReference type="EMBL" id="CM042019">
    <property type="protein sequence ID" value="KAI3824063.1"/>
    <property type="molecule type" value="Genomic_DNA"/>
</dbReference>
<evidence type="ECO:0000313" key="1">
    <source>
        <dbReference type="EMBL" id="KAI3824063.1"/>
    </source>
</evidence>
<evidence type="ECO:0000313" key="2">
    <source>
        <dbReference type="Proteomes" id="UP001056120"/>
    </source>
</evidence>
<reference evidence="1 2" key="2">
    <citation type="journal article" date="2022" name="Mol. Ecol. Resour.">
        <title>The genomes of chicory, endive, great burdock and yacon provide insights into Asteraceae paleo-polyploidization history and plant inulin production.</title>
        <authorList>
            <person name="Fan W."/>
            <person name="Wang S."/>
            <person name="Wang H."/>
            <person name="Wang A."/>
            <person name="Jiang F."/>
            <person name="Liu H."/>
            <person name="Zhao H."/>
            <person name="Xu D."/>
            <person name="Zhang Y."/>
        </authorList>
    </citation>
    <scope>NUCLEOTIDE SEQUENCE [LARGE SCALE GENOMIC DNA]</scope>
    <source>
        <strain evidence="2">cv. Yunnan</strain>
        <tissue evidence="1">Leaves</tissue>
    </source>
</reference>
<accession>A0ACB9JVQ4</accession>